<keyword evidence="2" id="KW-1185">Reference proteome</keyword>
<accession>A0ACD4D6C0</accession>
<gene>
    <name evidence="1" type="ORF">N8E88_15300</name>
</gene>
<evidence type="ECO:0000313" key="2">
    <source>
        <dbReference type="Proteomes" id="UP001061991"/>
    </source>
</evidence>
<dbReference type="EMBL" id="CP104973">
    <property type="protein sequence ID" value="UXN61433.1"/>
    <property type="molecule type" value="Genomic_DNA"/>
</dbReference>
<evidence type="ECO:0000313" key="1">
    <source>
        <dbReference type="EMBL" id="UXN61433.1"/>
    </source>
</evidence>
<reference evidence="1" key="1">
    <citation type="submission" date="2022-09" db="EMBL/GenBank/DDBJ databases">
        <title>Interaction between co-microsymbionts with complementary sets of symbiotic genes in legume-rhizobium systems.</title>
        <authorList>
            <person name="Safronova V."/>
            <person name="Sazanova A."/>
            <person name="Afonin A."/>
            <person name="Chirak E."/>
        </authorList>
    </citation>
    <scope>NUCLEOTIDE SEQUENCE</scope>
    <source>
        <strain evidence="1">A18/3m</strain>
    </source>
</reference>
<proteinExistence type="predicted"/>
<sequence length="224" mass="22604">MGRSVPAGNGGLGDILGSLLGGAAAGNGASGGSVPTRSPQPQAQMPQKAGTNDLARYGGMAVIGVLAYQVFKRYQQAGQSGAKSPGIDTAAVVPPADNGFHPAQAPGGADALSGVFVKAMVAATQADGVIDEDEQRKLAGRLDQLGISSADRGGLAEQLTTPVDLREILNAATSPEVALQIYMASVMAIAVDTPAEKNYLDGLARALKIDPGLKAQVEQTLGRG</sequence>
<name>A0ACD4D6C0_9HYPH</name>
<organism evidence="1 2">
    <name type="scientific">Phyllobacterium zundukense</name>
    <dbReference type="NCBI Taxonomy" id="1867719"/>
    <lineage>
        <taxon>Bacteria</taxon>
        <taxon>Pseudomonadati</taxon>
        <taxon>Pseudomonadota</taxon>
        <taxon>Alphaproteobacteria</taxon>
        <taxon>Hyphomicrobiales</taxon>
        <taxon>Phyllobacteriaceae</taxon>
        <taxon>Phyllobacterium</taxon>
    </lineage>
</organism>
<dbReference type="Proteomes" id="UP001061991">
    <property type="component" value="Chromosome"/>
</dbReference>
<protein>
    <submittedName>
        <fullName evidence="1">Tellurite resistance TerB family protein</fullName>
    </submittedName>
</protein>